<protein>
    <recommendedName>
        <fullName evidence="2">PglZ domain-containing protein</fullName>
    </recommendedName>
</protein>
<sequence length="487" mass="55731">MFGDYVYEKSSAPYSKKVLLVDNDDLYQQVDYTSAFSAHGFEIVVYEDDLKFRINYQEKLYSNDAKLVVLAHTDSYIPYDMHRRLRAYEVSLQHLFPKLNPEELKGKTETDFDLLCNVYSTNFDDLRSRQATAQFLRMKVYAKANVQWYLQQKLSELMSRVVEAKNYKDWFAIAEEKSRLDLLAIQSEIELDTTEINGIFQNYALEQFGKLSSSIDKDTPVLVSKAMDYMHEHSEKFVIIVMDGMSEFDWRIFSTSFDGIKYEQAAAFAMIPSTTSISRQCLLSNKYPSQLVEPWKQSKEKTEFIDCAKKLGYTDAQIGYERGYDASFGSFVRCGAVIINDVDDMVHAQTQGRIGMYHDIKLLTGQKKLSNMVRRFLADGFDVYISADHGNTACVGLGRIMGSGVEVETKSHKMVVLKDFADKESLIQKYGLIEYPKYYLPKEYDYLICNVGESLDVKGEAVMTHGGMSLDEVVVPFIKIKAVQNNG</sequence>
<name>A0A644Y474_9ZZZZ</name>
<reference evidence="1" key="1">
    <citation type="submission" date="2019-08" db="EMBL/GenBank/DDBJ databases">
        <authorList>
            <person name="Kucharzyk K."/>
            <person name="Murdoch R.W."/>
            <person name="Higgins S."/>
            <person name="Loffler F."/>
        </authorList>
    </citation>
    <scope>NUCLEOTIDE SEQUENCE</scope>
</reference>
<evidence type="ECO:0008006" key="2">
    <source>
        <dbReference type="Google" id="ProtNLM"/>
    </source>
</evidence>
<dbReference type="Pfam" id="PF08665">
    <property type="entry name" value="PglZ"/>
    <property type="match status" value="1"/>
</dbReference>
<organism evidence="1">
    <name type="scientific">bioreactor metagenome</name>
    <dbReference type="NCBI Taxonomy" id="1076179"/>
    <lineage>
        <taxon>unclassified sequences</taxon>
        <taxon>metagenomes</taxon>
        <taxon>ecological metagenomes</taxon>
    </lineage>
</organism>
<accession>A0A644Y474</accession>
<comment type="caution">
    <text evidence="1">The sequence shown here is derived from an EMBL/GenBank/DDBJ whole genome shotgun (WGS) entry which is preliminary data.</text>
</comment>
<gene>
    <name evidence="1" type="ORF">SDC9_69854</name>
</gene>
<evidence type="ECO:0000313" key="1">
    <source>
        <dbReference type="EMBL" id="MPM23382.1"/>
    </source>
</evidence>
<proteinExistence type="predicted"/>
<dbReference type="AlphaFoldDB" id="A0A644Y474"/>
<dbReference type="EMBL" id="VSSQ01004017">
    <property type="protein sequence ID" value="MPM23382.1"/>
    <property type="molecule type" value="Genomic_DNA"/>
</dbReference>